<gene>
    <name evidence="2" type="ORF">CYMTET_36074</name>
</gene>
<feature type="coiled-coil region" evidence="1">
    <location>
        <begin position="312"/>
        <end position="339"/>
    </location>
</feature>
<evidence type="ECO:0000313" key="2">
    <source>
        <dbReference type="EMBL" id="KAK3254718.1"/>
    </source>
</evidence>
<keyword evidence="1" id="KW-0175">Coiled coil</keyword>
<reference evidence="2 3" key="1">
    <citation type="journal article" date="2015" name="Genome Biol. Evol.">
        <title>Comparative Genomics of a Bacterivorous Green Alga Reveals Evolutionary Causalities and Consequences of Phago-Mixotrophic Mode of Nutrition.</title>
        <authorList>
            <person name="Burns J.A."/>
            <person name="Paasch A."/>
            <person name="Narechania A."/>
            <person name="Kim E."/>
        </authorList>
    </citation>
    <scope>NUCLEOTIDE SEQUENCE [LARGE SCALE GENOMIC DNA]</scope>
    <source>
        <strain evidence="2 3">PLY_AMNH</strain>
    </source>
</reference>
<keyword evidence="3" id="KW-1185">Reference proteome</keyword>
<dbReference type="Proteomes" id="UP001190700">
    <property type="component" value="Unassembled WGS sequence"/>
</dbReference>
<dbReference type="EMBL" id="LGRX02023253">
    <property type="protein sequence ID" value="KAK3254718.1"/>
    <property type="molecule type" value="Genomic_DNA"/>
</dbReference>
<accession>A0AAE0KMW0</accession>
<organism evidence="2 3">
    <name type="scientific">Cymbomonas tetramitiformis</name>
    <dbReference type="NCBI Taxonomy" id="36881"/>
    <lineage>
        <taxon>Eukaryota</taxon>
        <taxon>Viridiplantae</taxon>
        <taxon>Chlorophyta</taxon>
        <taxon>Pyramimonadophyceae</taxon>
        <taxon>Pyramimonadales</taxon>
        <taxon>Pyramimonadaceae</taxon>
        <taxon>Cymbomonas</taxon>
    </lineage>
</organism>
<comment type="caution">
    <text evidence="2">The sequence shown here is derived from an EMBL/GenBank/DDBJ whole genome shotgun (WGS) entry which is preliminary data.</text>
</comment>
<name>A0AAE0KMW0_9CHLO</name>
<protein>
    <submittedName>
        <fullName evidence="2">Uncharacterized protein</fullName>
    </submittedName>
</protein>
<dbReference type="AlphaFoldDB" id="A0AAE0KMW0"/>
<sequence>MFSKALGFTSTADRRYSYGFTGFKVNSFLARKIRVFLRGVWGGQALWNNTQCFRNTMLSIATHFKLETAARSSSRAEASAHSTGTRGSLENVSTTTENEHLQQYLSQIKQLGQKKQASSSASRAKTSATEWCETCSATGRAFSDAVVNERKEIQSCHELKRKLKTQVARCGDLTTTIAILQLQLEKQLVLQQQQQLDAQVSQERQTVAQLRDRLLRLAEDDGQCQRGLSTATSSVAGIRQSQKDGEAVSKLLKNEMEVCRHQLESTQGSIQQQEVEMARGQVAAWEAESQLEEARHATAAQEAALSSSCADLDGRMERYKRLQEAYMRAQQERDRLTRTARLSSDVDERIETLEHTIALSERCHATSEKDKRQFESERDNLAAAVIATQKEQDRLQELCKGLLADRPDPDGPGGPSSMVQLVVLTPSSNVGIPKGANINVYAEF</sequence>
<proteinExistence type="predicted"/>
<feature type="coiled-coil region" evidence="1">
    <location>
        <begin position="193"/>
        <end position="220"/>
    </location>
</feature>
<evidence type="ECO:0000313" key="3">
    <source>
        <dbReference type="Proteomes" id="UP001190700"/>
    </source>
</evidence>
<evidence type="ECO:0000256" key="1">
    <source>
        <dbReference type="SAM" id="Coils"/>
    </source>
</evidence>